<name>A0ABP7T465_9BURK</name>
<organism evidence="3 4">
    <name type="scientific">Actimicrobium antarcticum</name>
    <dbReference type="NCBI Taxonomy" id="1051899"/>
    <lineage>
        <taxon>Bacteria</taxon>
        <taxon>Pseudomonadati</taxon>
        <taxon>Pseudomonadota</taxon>
        <taxon>Betaproteobacteria</taxon>
        <taxon>Burkholderiales</taxon>
        <taxon>Oxalobacteraceae</taxon>
        <taxon>Actimicrobium</taxon>
    </lineage>
</organism>
<keyword evidence="1" id="KW-0472">Membrane</keyword>
<dbReference type="RefSeq" id="WP_344762856.1">
    <property type="nucleotide sequence ID" value="NZ_BAAAZE010000008.1"/>
</dbReference>
<feature type="domain" description="Mce/MlaD" evidence="2">
    <location>
        <begin position="45"/>
        <end position="112"/>
    </location>
</feature>
<dbReference type="PANTHER" id="PTHR36698:SF2">
    <property type="entry name" value="MCE_MLAD DOMAIN-CONTAINING PROTEIN"/>
    <property type="match status" value="1"/>
</dbReference>
<evidence type="ECO:0000313" key="3">
    <source>
        <dbReference type="EMBL" id="GAA4020812.1"/>
    </source>
</evidence>
<comment type="caution">
    <text evidence="3">The sequence shown here is derived from an EMBL/GenBank/DDBJ whole genome shotgun (WGS) entry which is preliminary data.</text>
</comment>
<gene>
    <name evidence="3" type="ORF">GCM10022212_16970</name>
</gene>
<keyword evidence="4" id="KW-1185">Reference proteome</keyword>
<keyword evidence="1" id="KW-0812">Transmembrane</keyword>
<dbReference type="EMBL" id="BAAAZE010000008">
    <property type="protein sequence ID" value="GAA4020812.1"/>
    <property type="molecule type" value="Genomic_DNA"/>
</dbReference>
<sequence length="311" mass="33365">MENKSHALIAGIFTLVLLVAGILLAMWFNRDRVERVPYEMATKLSVPGLNPQADVRYRGLDVGKVDEITFDPKVPGQILIHISVKPDTPVTTSTYGVLGYQGVTGIAYVQLDDDGVNPVKLPSSKDQIARIAMRPSLLDNLQNRGLAILKQTEELTLRLNTLMTPENQALMLGAFTNVSKAAIAIETIPRQLEPTLSTLPALTAQANRTLVSVNTLSGDVSKLTNNLNGLSNKLQSPDGALDRLALTIDQLGSVASRIELEALPLSGDARSTLRALDRTLETFNNRPQSILFGAGPATPGPGEAGFVAPAR</sequence>
<protein>
    <submittedName>
        <fullName evidence="3">MlaD family protein</fullName>
    </submittedName>
</protein>
<dbReference type="PANTHER" id="PTHR36698">
    <property type="entry name" value="BLL5892 PROTEIN"/>
    <property type="match status" value="1"/>
</dbReference>
<feature type="transmembrane region" description="Helical" evidence="1">
    <location>
        <begin position="7"/>
        <end position="28"/>
    </location>
</feature>
<keyword evidence="1" id="KW-1133">Transmembrane helix</keyword>
<reference evidence="4" key="1">
    <citation type="journal article" date="2019" name="Int. J. Syst. Evol. Microbiol.">
        <title>The Global Catalogue of Microorganisms (GCM) 10K type strain sequencing project: providing services to taxonomists for standard genome sequencing and annotation.</title>
        <authorList>
            <consortium name="The Broad Institute Genomics Platform"/>
            <consortium name="The Broad Institute Genome Sequencing Center for Infectious Disease"/>
            <person name="Wu L."/>
            <person name="Ma J."/>
        </authorList>
    </citation>
    <scope>NUCLEOTIDE SEQUENCE [LARGE SCALE GENOMIC DNA]</scope>
    <source>
        <strain evidence="4">JCM 16673</strain>
    </source>
</reference>
<dbReference type="Proteomes" id="UP001501353">
    <property type="component" value="Unassembled WGS sequence"/>
</dbReference>
<evidence type="ECO:0000259" key="2">
    <source>
        <dbReference type="Pfam" id="PF02470"/>
    </source>
</evidence>
<accession>A0ABP7T465</accession>
<evidence type="ECO:0000256" key="1">
    <source>
        <dbReference type="SAM" id="Phobius"/>
    </source>
</evidence>
<dbReference type="InterPro" id="IPR003399">
    <property type="entry name" value="Mce/MlaD"/>
</dbReference>
<evidence type="ECO:0000313" key="4">
    <source>
        <dbReference type="Proteomes" id="UP001501353"/>
    </source>
</evidence>
<dbReference type="Pfam" id="PF02470">
    <property type="entry name" value="MlaD"/>
    <property type="match status" value="1"/>
</dbReference>
<proteinExistence type="predicted"/>